<reference evidence="1" key="1">
    <citation type="submission" date="2020-07" db="EMBL/GenBank/DDBJ databases">
        <title>Multicomponent nature underlies the extraordinary mechanical properties of spider dragline silk.</title>
        <authorList>
            <person name="Kono N."/>
            <person name="Nakamura H."/>
            <person name="Mori M."/>
            <person name="Yoshida Y."/>
            <person name="Ohtoshi R."/>
            <person name="Malay A.D."/>
            <person name="Moran D.A.P."/>
            <person name="Tomita M."/>
            <person name="Numata K."/>
            <person name="Arakawa K."/>
        </authorList>
    </citation>
    <scope>NUCLEOTIDE SEQUENCE</scope>
</reference>
<keyword evidence="2" id="KW-1185">Reference proteome</keyword>
<evidence type="ECO:0000313" key="2">
    <source>
        <dbReference type="Proteomes" id="UP000887116"/>
    </source>
</evidence>
<sequence length="155" mass="17637">MTNLYKNNAQVLFYSESTQANLCKAFLATKPVIIIQPGLSPIILRAKSYIKRREHLCDSIWHLTPSPPRDLELVLPPFRKKKSRAFKSGDMYNYSFFLSLPPSHTQDDLKPFLPNSGLTSVEPSGLATKEIPCDRVVCTSFFKPWFKEFPVAKGE</sequence>
<evidence type="ECO:0000313" key="1">
    <source>
        <dbReference type="EMBL" id="GFQ79866.1"/>
    </source>
</evidence>
<proteinExistence type="predicted"/>
<accession>A0A8X6KPI2</accession>
<dbReference type="AlphaFoldDB" id="A0A8X6KPI2"/>
<comment type="caution">
    <text evidence="1">The sequence shown here is derived from an EMBL/GenBank/DDBJ whole genome shotgun (WGS) entry which is preliminary data.</text>
</comment>
<name>A0A8X6KPI2_TRICU</name>
<organism evidence="1 2">
    <name type="scientific">Trichonephila clavata</name>
    <name type="common">Joro spider</name>
    <name type="synonym">Nephila clavata</name>
    <dbReference type="NCBI Taxonomy" id="2740835"/>
    <lineage>
        <taxon>Eukaryota</taxon>
        <taxon>Metazoa</taxon>
        <taxon>Ecdysozoa</taxon>
        <taxon>Arthropoda</taxon>
        <taxon>Chelicerata</taxon>
        <taxon>Arachnida</taxon>
        <taxon>Araneae</taxon>
        <taxon>Araneomorphae</taxon>
        <taxon>Entelegynae</taxon>
        <taxon>Araneoidea</taxon>
        <taxon>Nephilidae</taxon>
        <taxon>Trichonephila</taxon>
    </lineage>
</organism>
<protein>
    <submittedName>
        <fullName evidence="1">Uncharacterized protein</fullName>
    </submittedName>
</protein>
<gene>
    <name evidence="1" type="ORF">TNCT_435841</name>
</gene>
<dbReference type="Proteomes" id="UP000887116">
    <property type="component" value="Unassembled WGS sequence"/>
</dbReference>
<dbReference type="EMBL" id="BMAO01022148">
    <property type="protein sequence ID" value="GFQ79866.1"/>
    <property type="molecule type" value="Genomic_DNA"/>
</dbReference>